<dbReference type="Proteomes" id="UP000050975">
    <property type="component" value="Unassembled WGS sequence"/>
</dbReference>
<sequence length="342" mass="36836">MKLIRIDKAASSTVNVSLDEEVSASGDLEPVRGKVCVVRALEEKRVYDRIELVTGRMAKVSRGDIIAGVLGERRALQGFAGVIPDHMRAGDVLNILNIGGVIGKAISYNLQYGQPFRVELLGTVERDGKTLNIGDGALPTAENLEGVRDTALIVVSGTSMNSGKTEVAAKLTQELTWKGYRVCSVKVSGISALKDMLNMEDHGAVKALSFLDFGYPSTVYCGDVARITKGAIRELSRYEPDVILVELGDGILGDYGVFEFYRDGEIKAKITCNIVCALDPVGAWGISKIMEEGGISVHLISGPVTDNVVGTDFLKSLHFTGLNAFYQKKELGDFIEGMINKG</sequence>
<dbReference type="AlphaFoldDB" id="A0A0S8K1G6"/>
<dbReference type="InterPro" id="IPR027417">
    <property type="entry name" value="P-loop_NTPase"/>
</dbReference>
<name>A0A0S8K1G6_UNCW3</name>
<evidence type="ECO:0000313" key="1">
    <source>
        <dbReference type="EMBL" id="KPL15828.1"/>
    </source>
</evidence>
<dbReference type="Gene3D" id="3.40.50.300">
    <property type="entry name" value="P-loop containing nucleotide triphosphate hydrolases"/>
    <property type="match status" value="1"/>
</dbReference>
<organism evidence="1 2">
    <name type="scientific">candidate division WOR_3 bacterium SM1_77</name>
    <dbReference type="NCBI Taxonomy" id="1703778"/>
    <lineage>
        <taxon>Bacteria</taxon>
        <taxon>Bacteria division WOR-3</taxon>
    </lineage>
</organism>
<proteinExistence type="predicted"/>
<evidence type="ECO:0008006" key="3">
    <source>
        <dbReference type="Google" id="ProtNLM"/>
    </source>
</evidence>
<dbReference type="EMBL" id="LJVE01000004">
    <property type="protein sequence ID" value="KPL15828.1"/>
    <property type="molecule type" value="Genomic_DNA"/>
</dbReference>
<accession>A0A0S8K1G6</accession>
<protein>
    <recommendedName>
        <fullName evidence="3">DUF1611 domain-containing protein</fullName>
    </recommendedName>
</protein>
<dbReference type="SUPFAM" id="SSF52540">
    <property type="entry name" value="P-loop containing nucleoside triphosphate hydrolases"/>
    <property type="match status" value="1"/>
</dbReference>
<reference evidence="1 2" key="1">
    <citation type="journal article" date="2015" name="Microbiome">
        <title>Genomic resolution of linkages in carbon, nitrogen, and sulfur cycling among widespread estuary sediment bacteria.</title>
        <authorList>
            <person name="Baker B.J."/>
            <person name="Lazar C.S."/>
            <person name="Teske A.P."/>
            <person name="Dick G.J."/>
        </authorList>
    </citation>
    <scope>NUCLEOTIDE SEQUENCE [LARGE SCALE GENOMIC DNA]</scope>
    <source>
        <strain evidence="1">SM1_77</strain>
    </source>
</reference>
<gene>
    <name evidence="1" type="ORF">AMJ74_00485</name>
</gene>
<comment type="caution">
    <text evidence="1">The sequence shown here is derived from an EMBL/GenBank/DDBJ whole genome shotgun (WGS) entry which is preliminary data.</text>
</comment>
<evidence type="ECO:0000313" key="2">
    <source>
        <dbReference type="Proteomes" id="UP000050975"/>
    </source>
</evidence>